<dbReference type="GO" id="GO:0031177">
    <property type="term" value="F:phosphopantetheine binding"/>
    <property type="evidence" value="ECO:0007669"/>
    <property type="project" value="InterPro"/>
</dbReference>
<dbReference type="Pfam" id="PF00501">
    <property type="entry name" value="AMP-binding"/>
    <property type="match status" value="1"/>
</dbReference>
<proteinExistence type="predicted"/>
<dbReference type="InterPro" id="IPR042099">
    <property type="entry name" value="ANL_N_sf"/>
</dbReference>
<keyword evidence="3" id="KW-0596">Phosphopantetheine</keyword>
<name>A0A1I7DUV3_9HYPH</name>
<dbReference type="InterPro" id="IPR006162">
    <property type="entry name" value="Ppantetheine_attach_site"/>
</dbReference>
<dbReference type="PANTHER" id="PTHR45527">
    <property type="entry name" value="NONRIBOSOMAL PEPTIDE SYNTHETASE"/>
    <property type="match status" value="1"/>
</dbReference>
<dbReference type="CDD" id="cd00833">
    <property type="entry name" value="PKS"/>
    <property type="match status" value="1"/>
</dbReference>
<keyword evidence="4" id="KW-0597">Phosphoprotein</keyword>
<dbReference type="GO" id="GO:0016746">
    <property type="term" value="F:acyltransferase activity"/>
    <property type="evidence" value="ECO:0007669"/>
    <property type="project" value="InterPro"/>
</dbReference>
<dbReference type="Gene3D" id="3.30.300.30">
    <property type="match status" value="2"/>
</dbReference>
<dbReference type="Pfam" id="PF16197">
    <property type="entry name" value="KAsynt_C_assoc"/>
    <property type="match status" value="1"/>
</dbReference>
<dbReference type="CDD" id="cd19535">
    <property type="entry name" value="Cyc_NRPS"/>
    <property type="match status" value="1"/>
</dbReference>
<dbReference type="SMART" id="SM00825">
    <property type="entry name" value="PKS_KS"/>
    <property type="match status" value="1"/>
</dbReference>
<evidence type="ECO:0000256" key="1">
    <source>
        <dbReference type="ARBA" id="ARBA00001957"/>
    </source>
</evidence>
<evidence type="ECO:0000256" key="3">
    <source>
        <dbReference type="ARBA" id="ARBA00022450"/>
    </source>
</evidence>
<feature type="region of interest" description="Disordered" evidence="7">
    <location>
        <begin position="2171"/>
        <end position="2211"/>
    </location>
</feature>
<dbReference type="Gene3D" id="1.10.1200.10">
    <property type="entry name" value="ACP-like"/>
    <property type="match status" value="1"/>
</dbReference>
<evidence type="ECO:0000313" key="11">
    <source>
        <dbReference type="Proteomes" id="UP000183371"/>
    </source>
</evidence>
<dbReference type="PROSITE" id="PS00012">
    <property type="entry name" value="PHOSPHOPANTETHEINE"/>
    <property type="match status" value="1"/>
</dbReference>
<dbReference type="SUPFAM" id="SSF47336">
    <property type="entry name" value="ACP-like"/>
    <property type="match status" value="2"/>
</dbReference>
<dbReference type="SUPFAM" id="SSF53901">
    <property type="entry name" value="Thiolase-like"/>
    <property type="match status" value="1"/>
</dbReference>
<dbReference type="Gene3D" id="3.40.50.12780">
    <property type="entry name" value="N-terminal domain of ligase-like"/>
    <property type="match status" value="1"/>
</dbReference>
<dbReference type="Proteomes" id="UP000183371">
    <property type="component" value="Unassembled WGS sequence"/>
</dbReference>
<dbReference type="InterPro" id="IPR016039">
    <property type="entry name" value="Thiolase-like"/>
</dbReference>
<keyword evidence="11" id="KW-1185">Reference proteome</keyword>
<dbReference type="SUPFAM" id="SSF52777">
    <property type="entry name" value="CoA-dependent acyltransferases"/>
    <property type="match status" value="2"/>
</dbReference>
<dbReference type="GO" id="GO:0016491">
    <property type="term" value="F:oxidoreductase activity"/>
    <property type="evidence" value="ECO:0007669"/>
    <property type="project" value="InterPro"/>
</dbReference>
<evidence type="ECO:0000259" key="9">
    <source>
        <dbReference type="PROSITE" id="PS52004"/>
    </source>
</evidence>
<dbReference type="GO" id="GO:0043041">
    <property type="term" value="P:amino acid activation for nonribosomal peptide biosynthetic process"/>
    <property type="evidence" value="ECO:0007669"/>
    <property type="project" value="TreeGrafter"/>
</dbReference>
<dbReference type="SUPFAM" id="SSF56801">
    <property type="entry name" value="Acetyl-CoA synthetase-like"/>
    <property type="match status" value="1"/>
</dbReference>
<dbReference type="Pfam" id="PF00668">
    <property type="entry name" value="Condensation"/>
    <property type="match status" value="1"/>
</dbReference>
<evidence type="ECO:0000256" key="6">
    <source>
        <dbReference type="ARBA" id="ARBA00022679"/>
    </source>
</evidence>
<feature type="domain" description="Carrier" evidence="8">
    <location>
        <begin position="2088"/>
        <end position="2163"/>
    </location>
</feature>
<dbReference type="InterPro" id="IPR014031">
    <property type="entry name" value="Ketoacyl_synth_C"/>
</dbReference>
<dbReference type="InterPro" id="IPR023213">
    <property type="entry name" value="CAT-like_dom_sf"/>
</dbReference>
<evidence type="ECO:0000256" key="2">
    <source>
        <dbReference type="ARBA" id="ARBA00004924"/>
    </source>
</evidence>
<evidence type="ECO:0000256" key="5">
    <source>
        <dbReference type="ARBA" id="ARBA00022598"/>
    </source>
</evidence>
<dbReference type="NCBIfam" id="TIGR01733">
    <property type="entry name" value="AA-adenyl-dom"/>
    <property type="match status" value="1"/>
</dbReference>
<dbReference type="Pfam" id="PF00550">
    <property type="entry name" value="PP-binding"/>
    <property type="match status" value="2"/>
</dbReference>
<accession>A0A1I7DUV3</accession>
<dbReference type="InterPro" id="IPR020845">
    <property type="entry name" value="AMP-binding_CS"/>
</dbReference>
<dbReference type="InterPro" id="IPR000415">
    <property type="entry name" value="Nitroreductase-like"/>
</dbReference>
<dbReference type="FunFam" id="3.30.559.10:FF:000023">
    <property type="entry name" value="Non-ribosomal peptide synthetase"/>
    <property type="match status" value="1"/>
</dbReference>
<dbReference type="Gene3D" id="3.40.50.1820">
    <property type="entry name" value="alpha/beta hydrolase"/>
    <property type="match status" value="1"/>
</dbReference>
<dbReference type="Pfam" id="PF00881">
    <property type="entry name" value="Nitroreductase"/>
    <property type="match status" value="1"/>
</dbReference>
<dbReference type="Pfam" id="PF02801">
    <property type="entry name" value="Ketoacyl-synt_C"/>
    <property type="match status" value="1"/>
</dbReference>
<dbReference type="Gene3D" id="3.30.559.30">
    <property type="entry name" value="Nonribosomal peptide synthetase, condensation domain"/>
    <property type="match status" value="1"/>
</dbReference>
<dbReference type="CDD" id="cd02142">
    <property type="entry name" value="McbC_SagB-like_oxidoreductase"/>
    <property type="match status" value="1"/>
</dbReference>
<dbReference type="Gene3D" id="3.40.109.10">
    <property type="entry name" value="NADH Oxidase"/>
    <property type="match status" value="1"/>
</dbReference>
<feature type="domain" description="Ketosynthase family 3 (KS3)" evidence="9">
    <location>
        <begin position="5"/>
        <end position="424"/>
    </location>
</feature>
<dbReference type="Gene3D" id="3.30.559.10">
    <property type="entry name" value="Chloramphenicol acetyltransferase-like domain"/>
    <property type="match status" value="1"/>
</dbReference>
<dbReference type="RefSeq" id="WP_083417480.1">
    <property type="nucleotide sequence ID" value="NZ_FPBD01000011.1"/>
</dbReference>
<dbReference type="FunFam" id="3.30.559.30:FF:000006">
    <property type="entry name" value="Yersiniabactin polyketide/non-ribosomal peptide synthetase"/>
    <property type="match status" value="1"/>
</dbReference>
<dbReference type="InterPro" id="IPR020806">
    <property type="entry name" value="PKS_PP-bd"/>
</dbReference>
<keyword evidence="5" id="KW-0436">Ligase</keyword>
<dbReference type="Pfam" id="PF00109">
    <property type="entry name" value="ketoacyl-synt"/>
    <property type="match status" value="1"/>
</dbReference>
<dbReference type="InterPro" id="IPR009081">
    <property type="entry name" value="PP-bd_ACP"/>
</dbReference>
<evidence type="ECO:0000259" key="8">
    <source>
        <dbReference type="PROSITE" id="PS50075"/>
    </source>
</evidence>
<comment type="cofactor">
    <cofactor evidence="1">
        <name>pantetheine 4'-phosphate</name>
        <dbReference type="ChEBI" id="CHEBI:47942"/>
    </cofactor>
</comment>
<gene>
    <name evidence="10" type="ORF">SAMN05444141_11126</name>
</gene>
<dbReference type="GO" id="GO:0005737">
    <property type="term" value="C:cytoplasm"/>
    <property type="evidence" value="ECO:0007669"/>
    <property type="project" value="TreeGrafter"/>
</dbReference>
<keyword evidence="6" id="KW-0808">Transferase</keyword>
<dbReference type="InterPro" id="IPR029058">
    <property type="entry name" value="AB_hydrolase_fold"/>
</dbReference>
<reference evidence="11" key="1">
    <citation type="submission" date="2016-10" db="EMBL/GenBank/DDBJ databases">
        <authorList>
            <person name="Varghese N."/>
            <person name="Submissions S."/>
        </authorList>
    </citation>
    <scope>NUCLEOTIDE SEQUENCE [LARGE SCALE GENOMIC DNA]</scope>
    <source>
        <strain evidence="11">DSM 17465</strain>
    </source>
</reference>
<dbReference type="PROSITE" id="PS50075">
    <property type="entry name" value="CARRIER"/>
    <property type="match status" value="2"/>
</dbReference>
<dbReference type="Gene3D" id="1.10.1240.100">
    <property type="match status" value="1"/>
</dbReference>
<dbReference type="InterPro" id="IPR001242">
    <property type="entry name" value="Condensation_dom"/>
</dbReference>
<dbReference type="InterPro" id="IPR000873">
    <property type="entry name" value="AMP-dep_synth/lig_dom"/>
</dbReference>
<dbReference type="PROSITE" id="PS00455">
    <property type="entry name" value="AMP_BINDING"/>
    <property type="match status" value="1"/>
</dbReference>
<dbReference type="InterPro" id="IPR057737">
    <property type="entry name" value="Condensation_MtbB-like"/>
</dbReference>
<dbReference type="GO" id="GO:0016874">
    <property type="term" value="F:ligase activity"/>
    <property type="evidence" value="ECO:0007669"/>
    <property type="project" value="UniProtKB-KW"/>
</dbReference>
<dbReference type="InterPro" id="IPR045851">
    <property type="entry name" value="AMP-bd_C_sf"/>
</dbReference>
<dbReference type="Gene3D" id="3.40.47.10">
    <property type="match status" value="1"/>
</dbReference>
<dbReference type="EMBL" id="FPBD01000011">
    <property type="protein sequence ID" value="SFU15444.1"/>
    <property type="molecule type" value="Genomic_DNA"/>
</dbReference>
<dbReference type="InterPro" id="IPR020841">
    <property type="entry name" value="PKS_Beta-ketoAc_synthase_dom"/>
</dbReference>
<dbReference type="InterPro" id="IPR014030">
    <property type="entry name" value="Ketoacyl_synth_N"/>
</dbReference>
<dbReference type="InterPro" id="IPR029479">
    <property type="entry name" value="Nitroreductase"/>
</dbReference>
<dbReference type="PANTHER" id="PTHR45527:SF10">
    <property type="entry name" value="PYOCHELIN SYNTHASE PCHF"/>
    <property type="match status" value="1"/>
</dbReference>
<organism evidence="10 11">
    <name type="scientific">Pseudovibrio denitrificans</name>
    <dbReference type="NCBI Taxonomy" id="258256"/>
    <lineage>
        <taxon>Bacteria</taxon>
        <taxon>Pseudomonadati</taxon>
        <taxon>Pseudomonadota</taxon>
        <taxon>Alphaproteobacteria</taxon>
        <taxon>Hyphomicrobiales</taxon>
        <taxon>Stappiaceae</taxon>
        <taxon>Pseudovibrio</taxon>
    </lineage>
</organism>
<dbReference type="GO" id="GO:0044550">
    <property type="term" value="P:secondary metabolite biosynthetic process"/>
    <property type="evidence" value="ECO:0007669"/>
    <property type="project" value="TreeGrafter"/>
</dbReference>
<evidence type="ECO:0000313" key="10">
    <source>
        <dbReference type="EMBL" id="SFU15444.1"/>
    </source>
</evidence>
<evidence type="ECO:0000256" key="4">
    <source>
        <dbReference type="ARBA" id="ARBA00022553"/>
    </source>
</evidence>
<evidence type="ECO:0000256" key="7">
    <source>
        <dbReference type="SAM" id="MobiDB-lite"/>
    </source>
</evidence>
<sequence>MSFNDTDIAIIGMNCRFPGIDGLDAFEACLRDGRDMLAPVVQELEGGGRRVILNATVPGIKAFDADRFGYTHQEARIADPQQRLFLETVWEMLEMAGYSPKHIQPTTGIFSGVSTSYYLLYHLLGHSSEVRNSSDLQVMIGNDKDHLTSQIAYRLDLTGPTVTVQASCATSLVATHLACESLNSGQCDLAISGGVSLRMPSQKDYDFQPGGLLSEDGAIHAFDANASGTVYSSGVATLLLKRAEDAVQDGDQIFALISGSAINNDGAQRVGYTAPAVNGQVRALMEAQEVADVNARDIAYIEAHGSGTPLGDRIELDALYEAFQQSNSATIEAGSCGLGSVKTNIGHCEMAAGAAGLIKTALSLKSGKLFPSLHFETPAQELMQDGSPFYVNDQLSDWPVDRPRIAGVSSFGLGGNNAHAILRAYDPPESTPQDMAEEQPELLVLSARNQDQFSTYERSLISAAGTLDRSDVAHTLRVGREADPFRKAVIWRQGQSIADALTHADVIASAEKQIVLLLSPDVALSDECVINLCRLMPEVLDQMPELVTEHSLKDYPNWTPERRIAFSTSVIFAFLDQLECTPAAVLFAGNKDDATALWSFLMRQVEERPCFYCNETGWVPVTGDSVFATISDVTQQLEITNPFVLGFGSNGDVQTDQAFYYFEGQASYSDLISSFGQAWAHGVPVNWQNWPGTQSARRIRIPRPEFIRNDFWIEMPDVNSNALEFSSKDRSTQKLAEMDSQGVFDCVKETWEEVFGTELENEDANFFELGGHSLLAARLITLLQERLGVTVPMSAFFEAPTVAGLASACQQQATQSKVFSPQEIVQEPDNLNKPFALTDVQLAYWVGRQSSLALGDVATHIYFEFDLPDFSHVQFEDAVNKVIARHPMLRAVIKEDGTQQVLESVPRFTIEDIPADDWNSSAFQAATKRLRSKMSHQVTDCSQWPLFDIRAVTVDSGQARLHVSFDLLIADAWSIELFMREVSYLYRQPKIDLPALSFSFRDHVLTSKKAEESEAFQAAKSYWEERIPTLPMGPDLPLETAPASLTAPKFVRRTKVLDRPFVTRLQSLASQNALTMTGLMMSCFASVLARWSRDPHFCINLTLFNRPTVHPDIMEVIGDFTTLNIMEIDFRGDGSFLDKAQKVQRQIWQDLDHRLFSGVQVSRRLTKRNGSAQESVIPVVFTSLLNQDSVDWADETNDTLGADNFYTISQTPQVWLDHQVMEKDGCLYLNWDAVEELFDARILDEMFASYVALLEGLALDPTLLEAADLPRLPAVALPVAESALPVASLHDGLARYAVETPEAVAIWQADAKGGCAFEVSYDQLHRAANKVATVLRAGGLAREEFVAIIMDKGWEQSAAAHGILRAGGAYLPIDPEVPPQRRAELLAAAGVRQILTQPWHLGSLQRDLANRPGAVETPVLQALDISWQCHDAPFAEVVATPDQTAYVIFTSGSTGSPKGVVIAHQAVMNTIEDICVRRCLTSNDGVFGLSSLSFDLSVFDLFGTSARGARLVLPHPDGLKDPRHWGRVLRAAGVTVWNSVPALLRMLVAHEQDSEAAFPELRVAMLSGDWIPLSLPEQAWQSLNSDLEIISLGGATEASIWSIEYPIETVDPTWQSIPYGTGLTNQPMRVVGHRLDECPTGVIGEIVIAGVGLAKGYLGRPDLTEQSFVTHADTGERLYKTGDLGRYTETGLIEFLGRKDTQVKVNGYRIELGEIETILERHEKIRHAKAMVRDTGEGVSLVAFVETDEDTSTHKVDPTIITDPGARLAFKLEQRGIRRLKGERHAFGVPEDTDTRFVRRRSCRNYADQIVTKEQLGEVLRSLSQRHFDRLPFPKYRYGSAGGLYPVQTYVGVHSGKIQDVPAGLYYHDPRTNELVATGERSSGIVAGQAGPNVSLIESASFALYFVCDKSAIEPLYGKDLGVMFAAMEVGAMCQLLEDQAADLELGFCQLGAMNDRDLRRALDLGDGYMPLHCIVGGFVPADQHDEEALIRDFSSYEKQPKSDVADQDFGTELAEFLKDRLPNYMVPQRVVSCRRMPLTSNGKIDNKVLIDLLEDEQPSKEGTSAAREIATQEPARHQGIIKNANDADVEVLETKVIGWWTEALGGRNLRSQDSFFDAGGTSLELVRVHRLMEQELGAEIPIVDLFRLTTPHETALYLADLQSRSAKAEQLVQKSAETHQSVRPENPAKASRSALLTRRHNMSSAQMEDA</sequence>
<protein>
    <submittedName>
        <fullName evidence="10">Amino acid adenylation domain-containing protein</fullName>
    </submittedName>
</protein>
<dbReference type="SUPFAM" id="SSF55469">
    <property type="entry name" value="FMN-dependent nitroreductase-like"/>
    <property type="match status" value="1"/>
</dbReference>
<dbReference type="InterPro" id="IPR036736">
    <property type="entry name" value="ACP-like_sf"/>
</dbReference>
<dbReference type="InterPro" id="IPR010071">
    <property type="entry name" value="AA_adenyl_dom"/>
</dbReference>
<dbReference type="InterPro" id="IPR032821">
    <property type="entry name" value="PKS_assoc"/>
</dbReference>
<feature type="domain" description="Carrier" evidence="8">
    <location>
        <begin position="738"/>
        <end position="813"/>
    </location>
</feature>
<dbReference type="SMART" id="SM00823">
    <property type="entry name" value="PKS_PP"/>
    <property type="match status" value="2"/>
</dbReference>
<dbReference type="PROSITE" id="PS52004">
    <property type="entry name" value="KS3_2"/>
    <property type="match status" value="1"/>
</dbReference>
<comment type="pathway">
    <text evidence="2">Siderophore biosynthesis.</text>
</comment>